<accession>A0A8E9YF64</accession>
<sequence length="247" mass="28805">MHFAETGRLIPITFFRGFWRFDYHQESRARSIFIDMNEPQPNKIITINQECYEESHYTSNLCSYHIVAEEPFTSCDRLMIMLKGFLEPTPPSSFHFWREIERNGKVKIDNINFSIPLSAQKIDYNDDIWKNSGPSQSFTFPNGELYLSDFVITKEEINTLINGGRNNYNQDNLFKKETEKLKYTKTKSLNSQIDVIHSLLKIYCPEALKHPHKALGKKGELTKAFSYAGVEFPVDVKTLSNWLNSRK</sequence>
<name>A0A8E9YF64_SALDZ</name>
<dbReference type="RefSeq" id="WP_139147578.1">
    <property type="nucleotide sequence ID" value="NZ_CP075128.1"/>
</dbReference>
<gene>
    <name evidence="1" type="ORF">A7S45_005745</name>
</gene>
<evidence type="ECO:0000313" key="1">
    <source>
        <dbReference type="EMBL" id="QWJ47810.1"/>
    </source>
</evidence>
<dbReference type="AlphaFoldDB" id="A0A8E9YF64"/>
<dbReference type="EMBL" id="CP075128">
    <property type="protein sequence ID" value="QWJ47810.1"/>
    <property type="molecule type" value="Genomic_DNA"/>
</dbReference>
<protein>
    <submittedName>
        <fullName evidence="1">Uncharacterized protein</fullName>
    </submittedName>
</protein>
<proteinExistence type="predicted"/>
<organism evidence="1">
    <name type="scientific">Salmonella enterica subsp. diarizonae serovar 60:r:e,n,x,z15</name>
    <dbReference type="NCBI Taxonomy" id="1173779"/>
    <lineage>
        <taxon>Bacteria</taxon>
        <taxon>Pseudomonadati</taxon>
        <taxon>Pseudomonadota</taxon>
        <taxon>Gammaproteobacteria</taxon>
        <taxon>Enterobacterales</taxon>
        <taxon>Enterobacteriaceae</taxon>
        <taxon>Salmonella</taxon>
    </lineage>
</organism>
<reference evidence="1" key="1">
    <citation type="submission" date="2016-09" db="EMBL/GenBank/DDBJ databases">
        <authorList>
            <person name="Bell R."/>
        </authorList>
    </citation>
    <scope>NUCLEOTIDE SEQUENCE</scope>
    <source>
        <strain evidence="1">CFSAN044923</strain>
    </source>
</reference>
<reference evidence="1" key="2">
    <citation type="submission" date="2021-05" db="EMBL/GenBank/DDBJ databases">
        <title>Whole genome PacBio Sequel sequence of Salmonella enterica subsp. enterica.</title>
        <authorList>
            <person name="Hoffmann M."/>
            <person name="Balkey M."/>
            <person name="Luo Y."/>
        </authorList>
    </citation>
    <scope>NUCLEOTIDE SEQUENCE</scope>
    <source>
        <strain evidence="1">CFSAN044923</strain>
    </source>
</reference>